<dbReference type="InterPro" id="IPR049945">
    <property type="entry name" value="AAA_22"/>
</dbReference>
<dbReference type="Gene3D" id="1.25.40.10">
    <property type="entry name" value="Tetratricopeptide repeat domain"/>
    <property type="match status" value="1"/>
</dbReference>
<protein>
    <submittedName>
        <fullName evidence="2">Predicted ATPase</fullName>
    </submittedName>
</protein>
<evidence type="ECO:0000313" key="2">
    <source>
        <dbReference type="EMBL" id="SEM38859.1"/>
    </source>
</evidence>
<dbReference type="PRINTS" id="PR00364">
    <property type="entry name" value="DISEASERSIST"/>
</dbReference>
<dbReference type="SUPFAM" id="SSF46894">
    <property type="entry name" value="C-terminal effector domain of the bipartite response regulators"/>
    <property type="match status" value="1"/>
</dbReference>
<proteinExistence type="predicted"/>
<dbReference type="OrthoDB" id="136365at2"/>
<name>A0A1H7Y104_9NOCA</name>
<dbReference type="InterPro" id="IPR011990">
    <property type="entry name" value="TPR-like_helical_dom_sf"/>
</dbReference>
<dbReference type="AlphaFoldDB" id="A0A1H7Y104"/>
<dbReference type="Gene3D" id="1.10.10.10">
    <property type="entry name" value="Winged helix-like DNA-binding domain superfamily/Winged helix DNA-binding domain"/>
    <property type="match status" value="1"/>
</dbReference>
<organism evidence="2 3">
    <name type="scientific">Rhodococcus maanshanensis</name>
    <dbReference type="NCBI Taxonomy" id="183556"/>
    <lineage>
        <taxon>Bacteria</taxon>
        <taxon>Bacillati</taxon>
        <taxon>Actinomycetota</taxon>
        <taxon>Actinomycetes</taxon>
        <taxon>Mycobacteriales</taxon>
        <taxon>Nocardiaceae</taxon>
        <taxon>Rhodococcus</taxon>
    </lineage>
</organism>
<dbReference type="Proteomes" id="UP000198677">
    <property type="component" value="Unassembled WGS sequence"/>
</dbReference>
<dbReference type="Pfam" id="PF13401">
    <property type="entry name" value="AAA_22"/>
    <property type="match status" value="1"/>
</dbReference>
<dbReference type="InterPro" id="IPR016032">
    <property type="entry name" value="Sig_transdc_resp-reg_C-effctor"/>
</dbReference>
<dbReference type="Pfam" id="PF00196">
    <property type="entry name" value="GerE"/>
    <property type="match status" value="1"/>
</dbReference>
<dbReference type="Gene3D" id="3.40.50.300">
    <property type="entry name" value="P-loop containing nucleotide triphosphate hydrolases"/>
    <property type="match status" value="1"/>
</dbReference>
<dbReference type="InterPro" id="IPR058852">
    <property type="entry name" value="HTH_77"/>
</dbReference>
<keyword evidence="3" id="KW-1185">Reference proteome</keyword>
<dbReference type="CDD" id="cd06170">
    <property type="entry name" value="LuxR_C_like"/>
    <property type="match status" value="1"/>
</dbReference>
<dbReference type="PANTHER" id="PTHR47691">
    <property type="entry name" value="REGULATOR-RELATED"/>
    <property type="match status" value="1"/>
</dbReference>
<dbReference type="SMART" id="SM00421">
    <property type="entry name" value="HTH_LUXR"/>
    <property type="match status" value="1"/>
</dbReference>
<dbReference type="Pfam" id="PF25872">
    <property type="entry name" value="HTH_77"/>
    <property type="match status" value="1"/>
</dbReference>
<feature type="domain" description="HTH luxR-type" evidence="1">
    <location>
        <begin position="706"/>
        <end position="771"/>
    </location>
</feature>
<reference evidence="3" key="1">
    <citation type="submission" date="2016-10" db="EMBL/GenBank/DDBJ databases">
        <authorList>
            <person name="Varghese N."/>
            <person name="Submissions S."/>
        </authorList>
    </citation>
    <scope>NUCLEOTIDE SEQUENCE [LARGE SCALE GENOMIC DNA]</scope>
    <source>
        <strain evidence="3">DSM 44675</strain>
    </source>
</reference>
<dbReference type="InterPro" id="IPR036388">
    <property type="entry name" value="WH-like_DNA-bd_sf"/>
</dbReference>
<dbReference type="SUPFAM" id="SSF48452">
    <property type="entry name" value="TPR-like"/>
    <property type="match status" value="1"/>
</dbReference>
<dbReference type="EMBL" id="FOAW01000035">
    <property type="protein sequence ID" value="SEM38859.1"/>
    <property type="molecule type" value="Genomic_DNA"/>
</dbReference>
<gene>
    <name evidence="2" type="ORF">SAMN05444583_13531</name>
</gene>
<dbReference type="GO" id="GO:0016887">
    <property type="term" value="F:ATP hydrolysis activity"/>
    <property type="evidence" value="ECO:0007669"/>
    <property type="project" value="InterPro"/>
</dbReference>
<dbReference type="PRINTS" id="PR00038">
    <property type="entry name" value="HTHLUXR"/>
</dbReference>
<evidence type="ECO:0000313" key="3">
    <source>
        <dbReference type="Proteomes" id="UP000198677"/>
    </source>
</evidence>
<evidence type="ECO:0000259" key="1">
    <source>
        <dbReference type="PROSITE" id="PS50043"/>
    </source>
</evidence>
<dbReference type="RefSeq" id="WP_072753923.1">
    <property type="nucleotide sequence ID" value="NZ_FOAW01000035.1"/>
</dbReference>
<dbReference type="SUPFAM" id="SSF52540">
    <property type="entry name" value="P-loop containing nucleoside triphosphate hydrolases"/>
    <property type="match status" value="1"/>
</dbReference>
<sequence>MPPTVPGKVAGNLPLELNTFVGRRNETAESRRLLSSSRLVTLTGIGGVGKTRLALRVAADSRRDFADGVWLVELGDLRDPALLAGMVAATLAPRSISSEPPLEMLAGHLRDRRLLLVIDNCEHVVDAVASLAATLLRSCPGLRILTTSREALAVGGEAVLRIPSLAVPDPDEPPSLQELSRSEAVTLFLDRAAVAVPGFALTEYNRVAVAQICHRLDGLPLAIELAAVRLRTLSADQILDRLSDRYQLLTGGRRGAPSRQQTLRLCIEWSRELCTETERELWGRLTIFSGGFELDAAEGICAGDRPTGEVLDVLASLVDKSILICEGAGAVVRYRMLETLREYGREELLAPDDLPILRRRHLNWYRDLVSTTRFEWIGPRQVELMARLGREQTNLREAMHHCMSEPDEAEIALQISVALFPFWLSRGQLREGRYWLDCALDLHGDEPTADRVKALCANSLLAGYQGDTASATALAAAAHDLAERLDDDALRAAVMHANAYLAAFAGDLPGAVAGWADALSAFRDQGNNLRQISTLLGLTLAAGLLGDAAGAVGYQEEALSISERTGEFVYRAYAACALGLALWEADPPRAAGLLEQGLRLSRSADDMLAAAMCVETLAWIACAANHARRAALLLGAVETMWRTVGSPGVVARTLQAYHAECEQQTRRVLGDRVFEGAVREGAGWGPEEAIAFALDELSEAEEERRSPGPASVLTQRERQVAELVAQGLTNKAIAAQLLISQRTVQGHVEQILAKLGFASRIQVAAWIVEQGLGSRSVS</sequence>
<dbReference type="GO" id="GO:0003677">
    <property type="term" value="F:DNA binding"/>
    <property type="evidence" value="ECO:0007669"/>
    <property type="project" value="InterPro"/>
</dbReference>
<dbReference type="InterPro" id="IPR027417">
    <property type="entry name" value="P-loop_NTPase"/>
</dbReference>
<dbReference type="InterPro" id="IPR000792">
    <property type="entry name" value="Tscrpt_reg_LuxR_C"/>
</dbReference>
<dbReference type="GO" id="GO:0006355">
    <property type="term" value="P:regulation of DNA-templated transcription"/>
    <property type="evidence" value="ECO:0007669"/>
    <property type="project" value="InterPro"/>
</dbReference>
<dbReference type="PANTHER" id="PTHR47691:SF3">
    <property type="entry name" value="HTH-TYPE TRANSCRIPTIONAL REGULATOR RV0890C-RELATED"/>
    <property type="match status" value="1"/>
</dbReference>
<dbReference type="PROSITE" id="PS50043">
    <property type="entry name" value="HTH_LUXR_2"/>
    <property type="match status" value="1"/>
</dbReference>
<accession>A0A1H7Y104</accession>